<dbReference type="InterPro" id="IPR015421">
    <property type="entry name" value="PyrdxlP-dep_Trfase_major"/>
</dbReference>
<dbReference type="InterPro" id="IPR015424">
    <property type="entry name" value="PyrdxlP-dep_Trfase"/>
</dbReference>
<name>A0ABP8DQ74_9ACTN</name>
<dbReference type="RefSeq" id="WP_345138398.1">
    <property type="nucleotide sequence ID" value="NZ_BAABAT010000046.1"/>
</dbReference>
<proteinExistence type="predicted"/>
<dbReference type="Proteomes" id="UP001500620">
    <property type="component" value="Unassembled WGS sequence"/>
</dbReference>
<comment type="caution">
    <text evidence="1">The sequence shown here is derived from an EMBL/GenBank/DDBJ whole genome shotgun (WGS) entry which is preliminary data.</text>
</comment>
<reference evidence="2" key="1">
    <citation type="journal article" date="2019" name="Int. J. Syst. Evol. Microbiol.">
        <title>The Global Catalogue of Microorganisms (GCM) 10K type strain sequencing project: providing services to taxonomists for standard genome sequencing and annotation.</title>
        <authorList>
            <consortium name="The Broad Institute Genomics Platform"/>
            <consortium name="The Broad Institute Genome Sequencing Center for Infectious Disease"/>
            <person name="Wu L."/>
            <person name="Ma J."/>
        </authorList>
    </citation>
    <scope>NUCLEOTIDE SEQUENCE [LARGE SCALE GENOMIC DNA]</scope>
    <source>
        <strain evidence="2">JCM 17441</strain>
    </source>
</reference>
<keyword evidence="2" id="KW-1185">Reference proteome</keyword>
<dbReference type="EMBL" id="BAABAT010000046">
    <property type="protein sequence ID" value="GAA4261490.1"/>
    <property type="molecule type" value="Genomic_DNA"/>
</dbReference>
<dbReference type="Gene3D" id="3.90.1150.10">
    <property type="entry name" value="Aspartate Aminotransferase, domain 1"/>
    <property type="match status" value="1"/>
</dbReference>
<organism evidence="1 2">
    <name type="scientific">Dactylosporangium darangshiense</name>
    <dbReference type="NCBI Taxonomy" id="579108"/>
    <lineage>
        <taxon>Bacteria</taxon>
        <taxon>Bacillati</taxon>
        <taxon>Actinomycetota</taxon>
        <taxon>Actinomycetes</taxon>
        <taxon>Micromonosporales</taxon>
        <taxon>Micromonosporaceae</taxon>
        <taxon>Dactylosporangium</taxon>
    </lineage>
</organism>
<evidence type="ECO:0000313" key="1">
    <source>
        <dbReference type="EMBL" id="GAA4261490.1"/>
    </source>
</evidence>
<gene>
    <name evidence="1" type="ORF">GCM10022255_094280</name>
</gene>
<evidence type="ECO:0008006" key="3">
    <source>
        <dbReference type="Google" id="ProtNLM"/>
    </source>
</evidence>
<sequence length="117" mass="12395">MAAGTARCDTSPAWLSWIGARAAIELMAQLPAAAVERHCLTLAETFREGARSAGAGPAGVGRPSHIVAVQAPDPEAVRDRLRAGRVHAQVLGDRLRVGFHYFNNDDDVTAVLRALAI</sequence>
<evidence type="ECO:0000313" key="2">
    <source>
        <dbReference type="Proteomes" id="UP001500620"/>
    </source>
</evidence>
<protein>
    <recommendedName>
        <fullName evidence="3">Aminotransferase class V domain-containing protein</fullName>
    </recommendedName>
</protein>
<dbReference type="InterPro" id="IPR015422">
    <property type="entry name" value="PyrdxlP-dep_Trfase_small"/>
</dbReference>
<accession>A0ABP8DQ74</accession>
<dbReference type="Gene3D" id="3.40.640.10">
    <property type="entry name" value="Type I PLP-dependent aspartate aminotransferase-like (Major domain)"/>
    <property type="match status" value="1"/>
</dbReference>
<dbReference type="SUPFAM" id="SSF53383">
    <property type="entry name" value="PLP-dependent transferases"/>
    <property type="match status" value="1"/>
</dbReference>